<keyword evidence="3 7" id="KW-0576">Peroxisome</keyword>
<feature type="region of interest" description="Disordered" evidence="8">
    <location>
        <begin position="1"/>
        <end position="159"/>
    </location>
</feature>
<feature type="region of interest" description="Disordered" evidence="8">
    <location>
        <begin position="284"/>
        <end position="305"/>
    </location>
</feature>
<comment type="similarity">
    <text evidence="1 7">Belongs to the peroxin-14 family.</text>
</comment>
<comment type="function">
    <text evidence="7">Component of the PEX13-PEX14 docking complex, a translocon channel that specifically mediates the import of peroxisomal cargo proteins bound to PEX5 receptor. The PEX13-PEX14 docking complex forms a large import pore which can be opened to a diameter of about 9 nm. Mechanistically, PEX5 receptor along with cargo proteins associates with the PEX14 subunit of the PEX13-PEX14 docking complex in the cytosol, leading to the insertion of the receptor into the organelle membrane with the concomitant translocation of the cargo into the peroxisome matrix.</text>
</comment>
<feature type="compositionally biased region" description="Polar residues" evidence="8">
    <location>
        <begin position="284"/>
        <end position="298"/>
    </location>
</feature>
<dbReference type="InterPro" id="IPR036388">
    <property type="entry name" value="WH-like_DNA-bd_sf"/>
</dbReference>
<evidence type="ECO:0000313" key="10">
    <source>
        <dbReference type="EMBL" id="PYH99577.1"/>
    </source>
</evidence>
<dbReference type="Gene3D" id="1.10.10.10">
    <property type="entry name" value="Winged helix-like DNA-binding domain superfamily/Winged helix DNA-binding domain"/>
    <property type="match status" value="1"/>
</dbReference>
<evidence type="ECO:0000256" key="6">
    <source>
        <dbReference type="ARBA" id="ARBA00046271"/>
    </source>
</evidence>
<organism evidence="10 11">
    <name type="scientific">Aspergillus ellipticus CBS 707.79</name>
    <dbReference type="NCBI Taxonomy" id="1448320"/>
    <lineage>
        <taxon>Eukaryota</taxon>
        <taxon>Fungi</taxon>
        <taxon>Dikarya</taxon>
        <taxon>Ascomycota</taxon>
        <taxon>Pezizomycotina</taxon>
        <taxon>Eurotiomycetes</taxon>
        <taxon>Eurotiomycetidae</taxon>
        <taxon>Eurotiales</taxon>
        <taxon>Aspergillaceae</taxon>
        <taxon>Aspergillus</taxon>
        <taxon>Aspergillus subgen. Circumdati</taxon>
    </lineage>
</organism>
<keyword evidence="7" id="KW-0472">Membrane</keyword>
<keyword evidence="7" id="KW-0813">Transport</keyword>
<proteinExistence type="inferred from homology"/>
<protein>
    <recommendedName>
        <fullName evidence="4 7">Peroxisomal membrane protein PEX14</fullName>
    </recommendedName>
    <alternativeName>
        <fullName evidence="5 7">Peroxin-14</fullName>
    </alternativeName>
</protein>
<feature type="region of interest" description="Disordered" evidence="8">
    <location>
        <begin position="240"/>
        <end position="271"/>
    </location>
</feature>
<feature type="compositionally biased region" description="Basic and acidic residues" evidence="8">
    <location>
        <begin position="54"/>
        <end position="68"/>
    </location>
</feature>
<keyword evidence="2" id="KW-0811">Translocation</keyword>
<dbReference type="InterPro" id="IPR006785">
    <property type="entry name" value="Pex14_N"/>
</dbReference>
<dbReference type="GO" id="GO:1990429">
    <property type="term" value="C:peroxisomal importomer complex"/>
    <property type="evidence" value="ECO:0007669"/>
    <property type="project" value="TreeGrafter"/>
</dbReference>
<keyword evidence="7" id="KW-0653">Protein transport</keyword>
<feature type="compositionally biased region" description="Low complexity" evidence="8">
    <location>
        <begin position="17"/>
        <end position="39"/>
    </location>
</feature>
<evidence type="ECO:0000256" key="7">
    <source>
        <dbReference type="RuleBase" id="RU367032"/>
    </source>
</evidence>
<sequence>MADSKPKPPSIPSWQQANATSNDTPSTSTSTSTSSPTSDEPSRPALVEQAAKFLQDDSIRDAPTDRKVTFLQSKGLREDEINTLLGTSPTPETSSTTEAEEEKTASPDTTPTSTDSTAPTNNTTQSPLQPTSSSPATTASAPAPTPAPTSAPCPKTTRDIPPIITYPEFLTTPSKPPPLVTLRSVLYTIYGAAGLSAGLYGASEFLIKPMLANLTSARQELASTATTNLKKLNEKLEKTVSVIPPSLQNPKSTTDPTSDDTDSVTSDPTELFHRDVATQTTTSDFAPTTTIPTTQESDPTAKVKTHLTRLESITSQLRDFSATEKDSGALDNTMRTSLNELHHYLDGLIHGKAGFNPLAGYGAYSTPGLDSGSGAATGVGKAEEDAIAGFRAEIRGVKGALLSARNFPAGRGGRVGGVASAR</sequence>
<evidence type="ECO:0000313" key="11">
    <source>
        <dbReference type="Proteomes" id="UP000247810"/>
    </source>
</evidence>
<dbReference type="PANTHER" id="PTHR23058">
    <property type="entry name" value="PEROXISOMAL MEMBRANE PROTEIN PEX14"/>
    <property type="match status" value="1"/>
</dbReference>
<evidence type="ECO:0000256" key="4">
    <source>
        <dbReference type="ARBA" id="ARBA00029502"/>
    </source>
</evidence>
<dbReference type="GO" id="GO:0016560">
    <property type="term" value="P:protein import into peroxisome matrix, docking"/>
    <property type="evidence" value="ECO:0007669"/>
    <property type="project" value="UniProtKB-UniRule"/>
</dbReference>
<keyword evidence="11" id="KW-1185">Reference proteome</keyword>
<feature type="compositionally biased region" description="Low complexity" evidence="8">
    <location>
        <begin position="106"/>
        <end position="142"/>
    </location>
</feature>
<reference evidence="10 11" key="1">
    <citation type="submission" date="2018-02" db="EMBL/GenBank/DDBJ databases">
        <title>The genomes of Aspergillus section Nigri reveals drivers in fungal speciation.</title>
        <authorList>
            <consortium name="DOE Joint Genome Institute"/>
            <person name="Vesth T.C."/>
            <person name="Nybo J."/>
            <person name="Theobald S."/>
            <person name="Brandl J."/>
            <person name="Frisvad J.C."/>
            <person name="Nielsen K.F."/>
            <person name="Lyhne E.K."/>
            <person name="Kogle M.E."/>
            <person name="Kuo A."/>
            <person name="Riley R."/>
            <person name="Clum A."/>
            <person name="Nolan M."/>
            <person name="Lipzen A."/>
            <person name="Salamov A."/>
            <person name="Henrissat B."/>
            <person name="Wiebenga A."/>
            <person name="De vries R.P."/>
            <person name="Grigoriev I.V."/>
            <person name="Mortensen U.H."/>
            <person name="Andersen M.R."/>
            <person name="Baker S.E."/>
        </authorList>
    </citation>
    <scope>NUCLEOTIDE SEQUENCE [LARGE SCALE GENOMIC DNA]</scope>
    <source>
        <strain evidence="10 11">CBS 707.79</strain>
    </source>
</reference>
<dbReference type="AlphaFoldDB" id="A0A319DZF0"/>
<evidence type="ECO:0000256" key="1">
    <source>
        <dbReference type="ARBA" id="ARBA00005443"/>
    </source>
</evidence>
<dbReference type="Pfam" id="PF04695">
    <property type="entry name" value="Pex14_N"/>
    <property type="match status" value="1"/>
</dbReference>
<evidence type="ECO:0000256" key="3">
    <source>
        <dbReference type="ARBA" id="ARBA00023140"/>
    </source>
</evidence>
<dbReference type="PANTHER" id="PTHR23058:SF5">
    <property type="entry name" value="PEROXISOMAL MEMBRANE PROTEIN PEX14"/>
    <property type="match status" value="1"/>
</dbReference>
<feature type="compositionally biased region" description="Low complexity" evidence="8">
    <location>
        <begin position="87"/>
        <end position="97"/>
    </location>
</feature>
<evidence type="ECO:0000259" key="9">
    <source>
        <dbReference type="Pfam" id="PF04695"/>
    </source>
</evidence>
<evidence type="ECO:0000256" key="5">
    <source>
        <dbReference type="ARBA" id="ARBA00029691"/>
    </source>
</evidence>
<evidence type="ECO:0000256" key="2">
    <source>
        <dbReference type="ARBA" id="ARBA00023010"/>
    </source>
</evidence>
<dbReference type="OrthoDB" id="441517at2759"/>
<dbReference type="GO" id="GO:0005102">
    <property type="term" value="F:signaling receptor binding"/>
    <property type="evidence" value="ECO:0007669"/>
    <property type="project" value="TreeGrafter"/>
</dbReference>
<name>A0A319DZF0_9EURO</name>
<dbReference type="VEuPathDB" id="FungiDB:BO71DRAFT_394058"/>
<gene>
    <name evidence="10" type="ORF">BO71DRAFT_394058</name>
</gene>
<evidence type="ECO:0000256" key="8">
    <source>
        <dbReference type="SAM" id="MobiDB-lite"/>
    </source>
</evidence>
<dbReference type="InterPro" id="IPR025655">
    <property type="entry name" value="PEX14"/>
</dbReference>
<dbReference type="Proteomes" id="UP000247810">
    <property type="component" value="Unassembled WGS sequence"/>
</dbReference>
<accession>A0A319DZF0</accession>
<comment type="subcellular location">
    <subcellularLocation>
        <location evidence="6 7">Peroxisome membrane</location>
    </subcellularLocation>
</comment>
<feature type="domain" description="Peroxisome membrane anchor protein Pex14p N-terminal" evidence="9">
    <location>
        <begin position="43"/>
        <end position="86"/>
    </location>
</feature>
<dbReference type="EMBL" id="KZ825800">
    <property type="protein sequence ID" value="PYH99577.1"/>
    <property type="molecule type" value="Genomic_DNA"/>
</dbReference>
<dbReference type="GO" id="GO:0005778">
    <property type="term" value="C:peroxisomal membrane"/>
    <property type="evidence" value="ECO:0007669"/>
    <property type="project" value="UniProtKB-SubCell"/>
</dbReference>